<sequence length="99" mass="11045">MSHVHSESYWFQLRVDGAVYHCTFVLTDDRLITVAAAGRRRSEMLGGVPPRALATTIALELVHERPTISQPGEIAPRNLHRSWLDGLFERARSAGAGRH</sequence>
<name>A0A336JV67_9BRAD</name>
<reference evidence="2 3" key="1">
    <citation type="submission" date="2017-08" db="EMBL/GenBank/DDBJ databases">
        <authorList>
            <person name="de Groot N.N."/>
        </authorList>
    </citation>
    <scope>NUCLEOTIDE SEQUENCE [LARGE SCALE GENOMIC DNA]</scope>
    <source>
        <strain evidence="2 3">JA575</strain>
    </source>
</reference>
<evidence type="ECO:0000313" key="3">
    <source>
        <dbReference type="Proteomes" id="UP000252631"/>
    </source>
</evidence>
<dbReference type="RefSeq" id="WP_114360898.1">
    <property type="nucleotide sequence ID" value="NZ_QRDT01000041.1"/>
</dbReference>
<accession>A0A336JV67</accession>
<proteinExistence type="predicted"/>
<reference evidence="1 4" key="2">
    <citation type="submission" date="2018-07" db="EMBL/GenBank/DDBJ databases">
        <title>Genomic Encyclopedia of Archaeal and Bacterial Type Strains, Phase II (KMG-II): from individual species to whole genera.</title>
        <authorList>
            <person name="Goeker M."/>
        </authorList>
    </citation>
    <scope>NUCLEOTIDE SEQUENCE [LARGE SCALE GENOMIC DNA]</scope>
    <source>
        <strain evidence="1 4">JA575</strain>
    </source>
</reference>
<dbReference type="EMBL" id="QRDT01000041">
    <property type="protein sequence ID" value="RED22392.1"/>
    <property type="molecule type" value="Genomic_DNA"/>
</dbReference>
<evidence type="ECO:0000313" key="1">
    <source>
        <dbReference type="EMBL" id="RED22392.1"/>
    </source>
</evidence>
<evidence type="ECO:0000313" key="2">
    <source>
        <dbReference type="EMBL" id="SSW93530.1"/>
    </source>
</evidence>
<dbReference type="AlphaFoldDB" id="A0A336JV67"/>
<gene>
    <name evidence="1" type="ORF">BJ125_14120</name>
    <name evidence="2" type="ORF">SAMN05892882_14120</name>
</gene>
<dbReference type="Proteomes" id="UP000252631">
    <property type="component" value="Unassembled WGS sequence"/>
</dbReference>
<dbReference type="OrthoDB" id="8140564at2"/>
<dbReference type="EMBL" id="UFQQ01000041">
    <property type="protein sequence ID" value="SSW93530.1"/>
    <property type="molecule type" value="Genomic_DNA"/>
</dbReference>
<keyword evidence="4" id="KW-1185">Reference proteome</keyword>
<dbReference type="Proteomes" id="UP000256343">
    <property type="component" value="Unassembled WGS sequence"/>
</dbReference>
<protein>
    <submittedName>
        <fullName evidence="2">Uncharacterized protein</fullName>
    </submittedName>
</protein>
<organism evidence="2 3">
    <name type="scientific">Rhodopseudomonas pentothenatexigens</name>
    <dbReference type="NCBI Taxonomy" id="999699"/>
    <lineage>
        <taxon>Bacteria</taxon>
        <taxon>Pseudomonadati</taxon>
        <taxon>Pseudomonadota</taxon>
        <taxon>Alphaproteobacteria</taxon>
        <taxon>Hyphomicrobiales</taxon>
        <taxon>Nitrobacteraceae</taxon>
        <taxon>Rhodopseudomonas</taxon>
    </lineage>
</organism>
<evidence type="ECO:0000313" key="4">
    <source>
        <dbReference type="Proteomes" id="UP000256343"/>
    </source>
</evidence>